<feature type="transmembrane region" description="Helical" evidence="1">
    <location>
        <begin position="275"/>
        <end position="300"/>
    </location>
</feature>
<keyword evidence="1" id="KW-0812">Transmembrane</keyword>
<dbReference type="EMBL" id="JACCBB010000001">
    <property type="protein sequence ID" value="NYD20826.1"/>
    <property type="molecule type" value="Genomic_DNA"/>
</dbReference>
<evidence type="ECO:0000256" key="1">
    <source>
        <dbReference type="SAM" id="Phobius"/>
    </source>
</evidence>
<dbReference type="Proteomes" id="UP000521922">
    <property type="component" value="Unassembled WGS sequence"/>
</dbReference>
<name>A0A7Y9ASK4_9ACTN</name>
<dbReference type="CDD" id="cd01949">
    <property type="entry name" value="GGDEF"/>
    <property type="match status" value="1"/>
</dbReference>
<dbReference type="InterPro" id="IPR029787">
    <property type="entry name" value="Nucleotide_cyclase"/>
</dbReference>
<dbReference type="InterPro" id="IPR043128">
    <property type="entry name" value="Rev_trsase/Diguanyl_cyclase"/>
</dbReference>
<feature type="transmembrane region" description="Helical" evidence="1">
    <location>
        <begin position="171"/>
        <end position="194"/>
    </location>
</feature>
<dbReference type="PANTHER" id="PTHR44757:SF2">
    <property type="entry name" value="BIOFILM ARCHITECTURE MAINTENANCE PROTEIN MBAA"/>
    <property type="match status" value="1"/>
</dbReference>
<feature type="transmembrane region" description="Helical" evidence="1">
    <location>
        <begin position="141"/>
        <end position="159"/>
    </location>
</feature>
<feature type="transmembrane region" description="Helical" evidence="1">
    <location>
        <begin position="312"/>
        <end position="331"/>
    </location>
</feature>
<feature type="domain" description="GGDEF" evidence="2">
    <location>
        <begin position="387"/>
        <end position="508"/>
    </location>
</feature>
<proteinExistence type="predicted"/>
<dbReference type="AlphaFoldDB" id="A0A7Y9ASK4"/>
<protein>
    <submittedName>
        <fullName evidence="3">Diguanylate cyclase (GGDEF)-like protein</fullName>
    </submittedName>
</protein>
<feature type="transmembrane region" description="Helical" evidence="1">
    <location>
        <begin position="63"/>
        <end position="82"/>
    </location>
</feature>
<keyword evidence="4" id="KW-1185">Reference proteome</keyword>
<dbReference type="PANTHER" id="PTHR44757">
    <property type="entry name" value="DIGUANYLATE CYCLASE DGCP"/>
    <property type="match status" value="1"/>
</dbReference>
<keyword evidence="1" id="KW-1133">Transmembrane helix</keyword>
<dbReference type="PROSITE" id="PS50887">
    <property type="entry name" value="GGDEF"/>
    <property type="match status" value="1"/>
</dbReference>
<keyword evidence="1" id="KW-0472">Membrane</keyword>
<dbReference type="SMART" id="SM00267">
    <property type="entry name" value="GGDEF"/>
    <property type="match status" value="1"/>
</dbReference>
<dbReference type="Gene3D" id="3.30.70.270">
    <property type="match status" value="1"/>
</dbReference>
<reference evidence="3 4" key="1">
    <citation type="submission" date="2020-07" db="EMBL/GenBank/DDBJ databases">
        <title>Sequencing the genomes of 1000 actinobacteria strains.</title>
        <authorList>
            <person name="Klenk H.-P."/>
        </authorList>
    </citation>
    <scope>NUCLEOTIDE SEQUENCE [LARGE SCALE GENOMIC DNA]</scope>
    <source>
        <strain evidence="3 4">DSM 7487</strain>
    </source>
</reference>
<dbReference type="SUPFAM" id="SSF55073">
    <property type="entry name" value="Nucleotide cyclase"/>
    <property type="match status" value="1"/>
</dbReference>
<dbReference type="Pfam" id="PF00990">
    <property type="entry name" value="GGDEF"/>
    <property type="match status" value="1"/>
</dbReference>
<sequence>MRGTTVAHRLTTALVLLPVALTWVWVVSGSTSTITVATLGLEVAATAGLLGSALLAPTRSGRCALRLVGIYAAATTLGDGYWLLTVDPSGLQYTDGEFEPGVTVALELLRYLALLVVLADQTPAGTADGALRHRLFRGRPTVVHLQLTATAAALVLLLTPLGEAVDHGKAWALFCTFDLVVLIGAAAVVWQQLAGGRAPRAPRARVLLTAGGVSALVVGDAVMVLSQTVGSGPGWLAGMSLAVAGVVTSLVVHLRPGPPGGAVPPAVPPVPARTPVAVVVAGALAAQCVAPLLTAALTGYRLAAHGAAAPGPATAGAVGTGLVLTLVLAGLRARDGHRDQHAAGAARRDDLTGAWTRRGLAEVAGRVLAAEPAGLLPHPRPRPAAPEGWHVVLVDLDGFKAVNDTHGHAAGDEVLRVVAGRLAAVVEGHGVVARLGGDEFVLLVHGPDDTVGHLVRAVEPAVARPVAVGDAVAAVGSSTGVAPVEAGGLPVALRRADERMYARKRRRR</sequence>
<dbReference type="InterPro" id="IPR052155">
    <property type="entry name" value="Biofilm_reg_signaling"/>
</dbReference>
<feature type="transmembrane region" description="Helical" evidence="1">
    <location>
        <begin position="235"/>
        <end position="254"/>
    </location>
</feature>
<feature type="transmembrane region" description="Helical" evidence="1">
    <location>
        <begin position="206"/>
        <end position="229"/>
    </location>
</feature>
<organism evidence="3 4">
    <name type="scientific">Kineococcus aurantiacus</name>
    <dbReference type="NCBI Taxonomy" id="37633"/>
    <lineage>
        <taxon>Bacteria</taxon>
        <taxon>Bacillati</taxon>
        <taxon>Actinomycetota</taxon>
        <taxon>Actinomycetes</taxon>
        <taxon>Kineosporiales</taxon>
        <taxon>Kineosporiaceae</taxon>
        <taxon>Kineococcus</taxon>
    </lineage>
</organism>
<evidence type="ECO:0000313" key="3">
    <source>
        <dbReference type="EMBL" id="NYD20826.1"/>
    </source>
</evidence>
<evidence type="ECO:0000259" key="2">
    <source>
        <dbReference type="PROSITE" id="PS50887"/>
    </source>
</evidence>
<dbReference type="NCBIfam" id="TIGR00254">
    <property type="entry name" value="GGDEF"/>
    <property type="match status" value="1"/>
</dbReference>
<comment type="caution">
    <text evidence="3">The sequence shown here is derived from an EMBL/GenBank/DDBJ whole genome shotgun (WGS) entry which is preliminary data.</text>
</comment>
<feature type="transmembrane region" description="Helical" evidence="1">
    <location>
        <begin position="39"/>
        <end position="56"/>
    </location>
</feature>
<evidence type="ECO:0000313" key="4">
    <source>
        <dbReference type="Proteomes" id="UP000521922"/>
    </source>
</evidence>
<feature type="transmembrane region" description="Helical" evidence="1">
    <location>
        <begin position="102"/>
        <end position="120"/>
    </location>
</feature>
<accession>A0A7Y9ASK4</accession>
<gene>
    <name evidence="3" type="ORF">BJ968_000366</name>
</gene>
<dbReference type="InterPro" id="IPR000160">
    <property type="entry name" value="GGDEF_dom"/>
</dbReference>
<dbReference type="RefSeq" id="WP_343077751.1">
    <property type="nucleotide sequence ID" value="NZ_BAAAGN010000002.1"/>
</dbReference>